<dbReference type="PANTHER" id="PTHR33650">
    <property type="entry name" value="CHLOROPLAST ENVELOPE MEMBRANE PROTEIN-RELATED"/>
    <property type="match status" value="1"/>
</dbReference>
<organism evidence="10">
    <name type="scientific">Cyanothece sp. (strain PCC 7425 / ATCC 29141)</name>
    <dbReference type="NCBI Taxonomy" id="395961"/>
    <lineage>
        <taxon>Bacteria</taxon>
        <taxon>Bacillati</taxon>
        <taxon>Cyanobacteriota</taxon>
        <taxon>Cyanophyceae</taxon>
        <taxon>Gomontiellales</taxon>
        <taxon>Cyanothecaceae</taxon>
        <taxon>Cyanothece</taxon>
    </lineage>
</organism>
<gene>
    <name evidence="10" type="ordered locus">Cyan7425_1525</name>
</gene>
<name>B8HPN4_CYAP4</name>
<comment type="subcellular location">
    <subcellularLocation>
        <location evidence="1">Membrane</location>
        <topology evidence="1">Multi-pass membrane protein</topology>
    </subcellularLocation>
</comment>
<evidence type="ECO:0000256" key="7">
    <source>
        <dbReference type="ARBA" id="ARBA00023136"/>
    </source>
</evidence>
<dbReference type="PANTHER" id="PTHR33650:SF2">
    <property type="entry name" value="CHLOROPLAST ENVELOPE MEMBRANE PROTEIN"/>
    <property type="match status" value="1"/>
</dbReference>
<dbReference type="HOGENOM" id="CLU_690401_0_0_3"/>
<evidence type="ECO:0000256" key="3">
    <source>
        <dbReference type="ARBA" id="ARBA00022692"/>
    </source>
</evidence>
<dbReference type="EMBL" id="CP001344">
    <property type="protein sequence ID" value="ACL43895.1"/>
    <property type="molecule type" value="Genomic_DNA"/>
</dbReference>
<evidence type="ECO:0000256" key="6">
    <source>
        <dbReference type="ARBA" id="ARBA00023065"/>
    </source>
</evidence>
<feature type="transmembrane region" description="Helical" evidence="9">
    <location>
        <begin position="391"/>
        <end position="412"/>
    </location>
</feature>
<keyword evidence="6" id="KW-0406">Ion transport</keyword>
<dbReference type="GO" id="GO:1902600">
    <property type="term" value="P:proton transmembrane transport"/>
    <property type="evidence" value="ECO:0007669"/>
    <property type="project" value="UniProtKB-KW"/>
</dbReference>
<sequence length="432" mass="48414">MVRLNAWLNQFQNRALAEAYEAAVAIKSLEDNYFGGNKIETTDQDKAVTEYLQTLLNRQLARVRFNLAQVKVSGFLLNRPSADVEAGQFSLEGQIESQVLEKLAFIESIVGKYRTSAEPEWLPLAAPVSTTEEESEESSSSPSAAIVQATPESPSEIIPVSPRITPKTRNSGSIFDTAAQIRKELSPEYEQEVVRELRSIRKNQTTAIRWLLILLIVPLLVQALTRNIIFEPLLDSYFDANPTAIALNQELAEEFLQEFERFKSSLEVRELLGLVPAAAENGQESGTKEKLKEKATELYREAGYRTLDGWKNLLADLSGLVAFTALVYFGRSKLTTLKTLTTRAFLSLNDPTKIFLLILLTDMFVGFHSVEGWEVILGGVMQHFSLPENDIFVKSFIATVPVIMDACIKFWIFNFLTRSSPSAVAIFEKMNQ</sequence>
<dbReference type="InterPro" id="IPR004282">
    <property type="entry name" value="CemA"/>
</dbReference>
<accession>B8HPN4</accession>
<dbReference type="AlphaFoldDB" id="B8HPN4"/>
<feature type="region of interest" description="Disordered" evidence="8">
    <location>
        <begin position="126"/>
        <end position="152"/>
    </location>
</feature>
<evidence type="ECO:0000256" key="9">
    <source>
        <dbReference type="SAM" id="Phobius"/>
    </source>
</evidence>
<feature type="transmembrane region" description="Helical" evidence="9">
    <location>
        <begin position="313"/>
        <end position="331"/>
    </location>
</feature>
<keyword evidence="3 9" id="KW-0812">Transmembrane</keyword>
<dbReference type="Pfam" id="PF03040">
    <property type="entry name" value="CemA"/>
    <property type="match status" value="1"/>
</dbReference>
<evidence type="ECO:0000256" key="8">
    <source>
        <dbReference type="SAM" id="MobiDB-lite"/>
    </source>
</evidence>
<dbReference type="GO" id="GO:0016020">
    <property type="term" value="C:membrane"/>
    <property type="evidence" value="ECO:0007669"/>
    <property type="project" value="UniProtKB-SubCell"/>
</dbReference>
<proteinExistence type="predicted"/>
<evidence type="ECO:0000256" key="5">
    <source>
        <dbReference type="ARBA" id="ARBA00022989"/>
    </source>
</evidence>
<dbReference type="STRING" id="395961.Cyan7425_1525"/>
<feature type="transmembrane region" description="Helical" evidence="9">
    <location>
        <begin position="352"/>
        <end position="371"/>
    </location>
</feature>
<dbReference type="OrthoDB" id="418298at2"/>
<dbReference type="NCBIfam" id="NF002704">
    <property type="entry name" value="PRK02507.1-2"/>
    <property type="match status" value="1"/>
</dbReference>
<protein>
    <submittedName>
        <fullName evidence="10">CemA family protein</fullName>
    </submittedName>
</protein>
<keyword evidence="5 9" id="KW-1133">Transmembrane helix</keyword>
<evidence type="ECO:0000256" key="2">
    <source>
        <dbReference type="ARBA" id="ARBA00022448"/>
    </source>
</evidence>
<evidence type="ECO:0000313" key="10">
    <source>
        <dbReference type="EMBL" id="ACL43895.1"/>
    </source>
</evidence>
<dbReference type="eggNOG" id="ENOG502Z8NB">
    <property type="taxonomic scope" value="Bacteria"/>
</dbReference>
<evidence type="ECO:0000256" key="1">
    <source>
        <dbReference type="ARBA" id="ARBA00004141"/>
    </source>
</evidence>
<evidence type="ECO:0000256" key="4">
    <source>
        <dbReference type="ARBA" id="ARBA00022781"/>
    </source>
</evidence>
<feature type="transmembrane region" description="Helical" evidence="9">
    <location>
        <begin position="207"/>
        <end position="229"/>
    </location>
</feature>
<keyword evidence="2" id="KW-0813">Transport</keyword>
<dbReference type="KEGG" id="cyn:Cyan7425_1525"/>
<keyword evidence="7 9" id="KW-0472">Membrane</keyword>
<reference evidence="10" key="1">
    <citation type="submission" date="2009-01" db="EMBL/GenBank/DDBJ databases">
        <title>Complete sequence of chromosome Cyanothece sp. PCC 7425.</title>
        <authorList>
            <consortium name="US DOE Joint Genome Institute"/>
            <person name="Lucas S."/>
            <person name="Copeland A."/>
            <person name="Lapidus A."/>
            <person name="Glavina del Rio T."/>
            <person name="Dalin E."/>
            <person name="Tice H."/>
            <person name="Bruce D."/>
            <person name="Goodwin L."/>
            <person name="Pitluck S."/>
            <person name="Sims D."/>
            <person name="Meineke L."/>
            <person name="Brettin T."/>
            <person name="Detter J.C."/>
            <person name="Han C."/>
            <person name="Larimer F."/>
            <person name="Land M."/>
            <person name="Hauser L."/>
            <person name="Kyrpides N."/>
            <person name="Ovchinnikova G."/>
            <person name="Liberton M."/>
            <person name="Stoeckel J."/>
            <person name="Banerjee A."/>
            <person name="Singh A."/>
            <person name="Page L."/>
            <person name="Sato H."/>
            <person name="Zhao L."/>
            <person name="Sherman L."/>
            <person name="Pakrasi H."/>
            <person name="Richardson P."/>
        </authorList>
    </citation>
    <scope>NUCLEOTIDE SEQUENCE</scope>
    <source>
        <strain evidence="10">PCC 7425</strain>
    </source>
</reference>
<keyword evidence="4" id="KW-0375">Hydrogen ion transport</keyword>